<keyword evidence="9" id="KW-0663">Pyridoxal phosphate</keyword>
<dbReference type="GO" id="GO:0008453">
    <property type="term" value="F:alanine-glyoxylate transaminase activity"/>
    <property type="evidence" value="ECO:0007669"/>
    <property type="project" value="TreeGrafter"/>
</dbReference>
<dbReference type="GO" id="GO:0019265">
    <property type="term" value="P:glycine biosynthetic process, by transamination of glyoxylate"/>
    <property type="evidence" value="ECO:0007669"/>
    <property type="project" value="TreeGrafter"/>
</dbReference>
<dbReference type="NCBIfam" id="TIGR01365">
    <property type="entry name" value="serC_2"/>
    <property type="match status" value="1"/>
</dbReference>
<dbReference type="GO" id="GO:0004648">
    <property type="term" value="F:O-phospho-L-serine:2-oxoglutarate aminotransferase activity"/>
    <property type="evidence" value="ECO:0007669"/>
    <property type="project" value="UniProtKB-EC"/>
</dbReference>
<organism evidence="12 13">
    <name type="scientific">Candidatus Finniella inopinata</name>
    <dbReference type="NCBI Taxonomy" id="1696036"/>
    <lineage>
        <taxon>Bacteria</taxon>
        <taxon>Pseudomonadati</taxon>
        <taxon>Pseudomonadota</taxon>
        <taxon>Alphaproteobacteria</taxon>
        <taxon>Holosporales</taxon>
        <taxon>Candidatus Paracaedibacteraceae</taxon>
        <taxon>Candidatus Finniella</taxon>
    </lineage>
</organism>
<dbReference type="Proteomes" id="UP000293550">
    <property type="component" value="Unassembled WGS sequence"/>
</dbReference>
<comment type="pathway">
    <text evidence="2">Amino-acid biosynthesis; L-serine biosynthesis; L-serine from 3-phospho-D-glycerate: step 2/3.</text>
</comment>
<keyword evidence="13" id="KW-1185">Reference proteome</keyword>
<evidence type="ECO:0000256" key="10">
    <source>
        <dbReference type="ARBA" id="ARBA00023299"/>
    </source>
</evidence>
<dbReference type="InterPro" id="IPR015422">
    <property type="entry name" value="PyrdxlP-dep_Trfase_small"/>
</dbReference>
<keyword evidence="6 12" id="KW-0032">Aminotransferase</keyword>
<dbReference type="GO" id="GO:0006564">
    <property type="term" value="P:L-serine biosynthetic process"/>
    <property type="evidence" value="ECO:0007669"/>
    <property type="project" value="UniProtKB-KW"/>
</dbReference>
<dbReference type="Gene3D" id="3.40.640.10">
    <property type="entry name" value="Type I PLP-dependent aspartate aminotransferase-like (Major domain)"/>
    <property type="match status" value="1"/>
</dbReference>
<comment type="catalytic activity">
    <reaction evidence="11">
        <text>O-phospho-L-serine + 2-oxoglutarate = 3-phosphooxypyruvate + L-glutamate</text>
        <dbReference type="Rhea" id="RHEA:14329"/>
        <dbReference type="ChEBI" id="CHEBI:16810"/>
        <dbReference type="ChEBI" id="CHEBI:18110"/>
        <dbReference type="ChEBI" id="CHEBI:29985"/>
        <dbReference type="ChEBI" id="CHEBI:57524"/>
        <dbReference type="EC" id="2.6.1.52"/>
    </reaction>
</comment>
<dbReference type="NCBIfam" id="NF002841">
    <property type="entry name" value="PRK03080.1-2"/>
    <property type="match status" value="1"/>
</dbReference>
<keyword evidence="8 12" id="KW-0808">Transferase</keyword>
<keyword evidence="10" id="KW-0718">Serine biosynthesis</keyword>
<sequence length="385" mass="42876">MMPKPQQKPICPNFGSGPTAKPPSWQLDHLQSALVGRSHRSLEGKAKLAQLIEKTRSILKVPEGYRIGIMPGSATGAIECALWSCLGLYGVDVMAFDVFGKLWVTDVIEQLKLTDVNVMQADYGQLPPLVHNPDRDLVFTWNGTTSGTCVPNADWIHDDRKGLTICDATSAAFCFDLPWSKLDITAYAWQKGLGSEAAHGMLILSPQAVDRLQTYRPPWPLPRLFRLTNQGNLTEGIFRGETINTPSMLCAEDCLLSLDWAQQIGGMEGLVNRCQANFGVLKEWVNKTSWVDFMAHDPSITSPISVCLTLPLLKDHPIVAQREFLKSFGALLRNEQAAFEIVNHIHAPPSLRIWCGPTVESENIELLLPWLEWSYQETLIEFGKL</sequence>
<dbReference type="OrthoDB" id="9772439at2"/>
<evidence type="ECO:0000256" key="9">
    <source>
        <dbReference type="ARBA" id="ARBA00022898"/>
    </source>
</evidence>
<dbReference type="SUPFAM" id="SSF53383">
    <property type="entry name" value="PLP-dependent transferases"/>
    <property type="match status" value="1"/>
</dbReference>
<evidence type="ECO:0000256" key="1">
    <source>
        <dbReference type="ARBA" id="ARBA00001933"/>
    </source>
</evidence>
<dbReference type="InterPro" id="IPR022278">
    <property type="entry name" value="Pser_aminoTfrase"/>
</dbReference>
<keyword evidence="7" id="KW-0028">Amino-acid biosynthesis</keyword>
<dbReference type="UniPathway" id="UPA00135">
    <property type="reaction ID" value="UER00197"/>
</dbReference>
<comment type="caution">
    <text evidence="12">The sequence shown here is derived from an EMBL/GenBank/DDBJ whole genome shotgun (WGS) entry which is preliminary data.</text>
</comment>
<evidence type="ECO:0000256" key="3">
    <source>
        <dbReference type="ARBA" id="ARBA00006904"/>
    </source>
</evidence>
<keyword evidence="5" id="KW-0963">Cytoplasm</keyword>
<reference evidence="12 13" key="1">
    <citation type="submission" date="2018-10" db="EMBL/GenBank/DDBJ databases">
        <title>An updated phylogeny of the Alphaproteobacteria reveals that the parasitic Rickettsiales and Holosporales have independent origins.</title>
        <authorList>
            <person name="Munoz-Gomez S.A."/>
            <person name="Hess S."/>
            <person name="Burger G."/>
            <person name="Lang B.F."/>
            <person name="Susko E."/>
            <person name="Slamovits C.H."/>
            <person name="Roger A.J."/>
        </authorList>
    </citation>
    <scope>NUCLEOTIDE SEQUENCE [LARGE SCALE GENOMIC DNA]</scope>
    <source>
        <strain evidence="12">HOLO01</strain>
    </source>
</reference>
<protein>
    <recommendedName>
        <fullName evidence="4">phosphoserine transaminase</fullName>
        <ecNumber evidence="4">2.6.1.52</ecNumber>
    </recommendedName>
</protein>
<proteinExistence type="inferred from homology"/>
<dbReference type="GO" id="GO:0004760">
    <property type="term" value="F:L-serine-pyruvate transaminase activity"/>
    <property type="evidence" value="ECO:0007669"/>
    <property type="project" value="TreeGrafter"/>
</dbReference>
<evidence type="ECO:0000256" key="6">
    <source>
        <dbReference type="ARBA" id="ARBA00022576"/>
    </source>
</evidence>
<evidence type="ECO:0000256" key="4">
    <source>
        <dbReference type="ARBA" id="ARBA00013030"/>
    </source>
</evidence>
<evidence type="ECO:0000256" key="7">
    <source>
        <dbReference type="ARBA" id="ARBA00022605"/>
    </source>
</evidence>
<dbReference type="EMBL" id="SCFB01000014">
    <property type="protein sequence ID" value="RZI45401.1"/>
    <property type="molecule type" value="Genomic_DNA"/>
</dbReference>
<dbReference type="PANTHER" id="PTHR21152:SF40">
    <property type="entry name" value="ALANINE--GLYOXYLATE AMINOTRANSFERASE"/>
    <property type="match status" value="1"/>
</dbReference>
<evidence type="ECO:0000256" key="2">
    <source>
        <dbReference type="ARBA" id="ARBA00005099"/>
    </source>
</evidence>
<dbReference type="Gene3D" id="3.90.1150.10">
    <property type="entry name" value="Aspartate Aminotransferase, domain 1"/>
    <property type="match status" value="1"/>
</dbReference>
<dbReference type="PANTHER" id="PTHR21152">
    <property type="entry name" value="AMINOTRANSFERASE CLASS V"/>
    <property type="match status" value="1"/>
</dbReference>
<dbReference type="EC" id="2.6.1.52" evidence="4"/>
<evidence type="ECO:0000313" key="12">
    <source>
        <dbReference type="EMBL" id="RZI45401.1"/>
    </source>
</evidence>
<evidence type="ECO:0000313" key="13">
    <source>
        <dbReference type="Proteomes" id="UP000293550"/>
    </source>
</evidence>
<dbReference type="InterPro" id="IPR006271">
    <property type="entry name" value="Pser_aminoTfrase_methanosarc"/>
</dbReference>
<comment type="cofactor">
    <cofactor evidence="1">
        <name>pyridoxal 5'-phosphate</name>
        <dbReference type="ChEBI" id="CHEBI:597326"/>
    </cofactor>
</comment>
<evidence type="ECO:0000256" key="11">
    <source>
        <dbReference type="ARBA" id="ARBA00049007"/>
    </source>
</evidence>
<accession>A0A4Q7DF75</accession>
<dbReference type="AlphaFoldDB" id="A0A4Q7DF75"/>
<name>A0A4Q7DF75_9PROT</name>
<dbReference type="PIRSF" id="PIRSF000525">
    <property type="entry name" value="SerC"/>
    <property type="match status" value="1"/>
</dbReference>
<dbReference type="InterPro" id="IPR015424">
    <property type="entry name" value="PyrdxlP-dep_Trfase"/>
</dbReference>
<evidence type="ECO:0000256" key="8">
    <source>
        <dbReference type="ARBA" id="ARBA00022679"/>
    </source>
</evidence>
<comment type="similarity">
    <text evidence="3">Belongs to the class-V pyridoxal-phosphate-dependent aminotransferase family. SerC subfamily.</text>
</comment>
<evidence type="ECO:0000256" key="5">
    <source>
        <dbReference type="ARBA" id="ARBA00022490"/>
    </source>
</evidence>
<dbReference type="InterPro" id="IPR015421">
    <property type="entry name" value="PyrdxlP-dep_Trfase_major"/>
</dbReference>
<gene>
    <name evidence="12" type="ORF">EQU50_07190</name>
</gene>
<dbReference type="RefSeq" id="WP_130154451.1">
    <property type="nucleotide sequence ID" value="NZ_SCFB01000014.1"/>
</dbReference>